<feature type="signal peptide" evidence="1">
    <location>
        <begin position="1"/>
        <end position="25"/>
    </location>
</feature>
<feature type="chain" id="PRO_5047325675" evidence="1">
    <location>
        <begin position="26"/>
        <end position="211"/>
    </location>
</feature>
<protein>
    <submittedName>
        <fullName evidence="2">Uncharacterized protein</fullName>
    </submittedName>
</protein>
<keyword evidence="1" id="KW-0732">Signal</keyword>
<gene>
    <name evidence="2" type="ORF">QQF64_008950</name>
</gene>
<dbReference type="EMBL" id="JAYMGO010000015">
    <property type="protein sequence ID" value="KAL1261123.1"/>
    <property type="molecule type" value="Genomic_DNA"/>
</dbReference>
<organism evidence="2 3">
    <name type="scientific">Cirrhinus molitorella</name>
    <name type="common">mud carp</name>
    <dbReference type="NCBI Taxonomy" id="172907"/>
    <lineage>
        <taxon>Eukaryota</taxon>
        <taxon>Metazoa</taxon>
        <taxon>Chordata</taxon>
        <taxon>Craniata</taxon>
        <taxon>Vertebrata</taxon>
        <taxon>Euteleostomi</taxon>
        <taxon>Actinopterygii</taxon>
        <taxon>Neopterygii</taxon>
        <taxon>Teleostei</taxon>
        <taxon>Ostariophysi</taxon>
        <taxon>Cypriniformes</taxon>
        <taxon>Cyprinidae</taxon>
        <taxon>Labeoninae</taxon>
        <taxon>Labeonini</taxon>
        <taxon>Cirrhinus</taxon>
    </lineage>
</organism>
<sequence>MFLLSPVRLTLFLLVFLCVPHPSLQGRSKGRWNKGGKFRTDPFTSGGQRLLYSKVFTLCPAGWGCDQEVIGLKKSCRCRPLWRSVNNSKQTPILWENCSPPSQAASNPLCGIKERAVILAAAPGEDSLMLIRSPWVSQALQNLAFKESPVLRVSHITALQWLFLISPVESACSTPVCIPTHACLAFFFVVVSQIVSHRDGAGGCILLALLI</sequence>
<comment type="caution">
    <text evidence="2">The sequence shown here is derived from an EMBL/GenBank/DDBJ whole genome shotgun (WGS) entry which is preliminary data.</text>
</comment>
<evidence type="ECO:0000313" key="3">
    <source>
        <dbReference type="Proteomes" id="UP001558613"/>
    </source>
</evidence>
<evidence type="ECO:0000313" key="2">
    <source>
        <dbReference type="EMBL" id="KAL1261123.1"/>
    </source>
</evidence>
<name>A0ABR3MBR0_9TELE</name>
<keyword evidence="3" id="KW-1185">Reference proteome</keyword>
<evidence type="ECO:0000256" key="1">
    <source>
        <dbReference type="SAM" id="SignalP"/>
    </source>
</evidence>
<accession>A0ABR3MBR0</accession>
<proteinExistence type="predicted"/>
<reference evidence="2 3" key="1">
    <citation type="submission" date="2023-09" db="EMBL/GenBank/DDBJ databases">
        <authorList>
            <person name="Wang M."/>
        </authorList>
    </citation>
    <scope>NUCLEOTIDE SEQUENCE [LARGE SCALE GENOMIC DNA]</scope>
    <source>
        <strain evidence="2">GT-2023</strain>
        <tissue evidence="2">Liver</tissue>
    </source>
</reference>
<dbReference type="Proteomes" id="UP001558613">
    <property type="component" value="Unassembled WGS sequence"/>
</dbReference>